<dbReference type="OrthoDB" id="75419at2759"/>
<reference evidence="7" key="1">
    <citation type="submission" date="2017-01" db="EMBL/GenBank/DDBJ databases">
        <title>Comparative genomics of anhydrobiosis in the tardigrade Hypsibius dujardini.</title>
        <authorList>
            <person name="Yoshida Y."/>
            <person name="Koutsovoulos G."/>
            <person name="Laetsch D."/>
            <person name="Stevens L."/>
            <person name="Kumar S."/>
            <person name="Horikawa D."/>
            <person name="Ishino K."/>
            <person name="Komine S."/>
            <person name="Tomita M."/>
            <person name="Blaxter M."/>
            <person name="Arakawa K."/>
        </authorList>
    </citation>
    <scope>NUCLEOTIDE SEQUENCE [LARGE SCALE GENOMIC DNA]</scope>
    <source>
        <strain evidence="7">Z151</strain>
    </source>
</reference>
<proteinExistence type="inferred from homology"/>
<dbReference type="GO" id="GO:0097352">
    <property type="term" value="P:autophagosome maturation"/>
    <property type="evidence" value="ECO:0007669"/>
    <property type="project" value="TreeGrafter"/>
</dbReference>
<feature type="domain" description="Epg5-like TPR" evidence="5">
    <location>
        <begin position="1199"/>
        <end position="1376"/>
    </location>
</feature>
<evidence type="ECO:0000313" key="6">
    <source>
        <dbReference type="EMBL" id="OQV20756.1"/>
    </source>
</evidence>
<dbReference type="InterPro" id="IPR058750">
    <property type="entry name" value="TPR_Epg5"/>
</dbReference>
<keyword evidence="7" id="KW-1185">Reference proteome</keyword>
<keyword evidence="3" id="KW-0175">Coiled coil</keyword>
<evidence type="ECO:0000259" key="5">
    <source>
        <dbReference type="Pfam" id="PF26573"/>
    </source>
</evidence>
<keyword evidence="2" id="KW-0072">Autophagy</keyword>
<comment type="caution">
    <text evidence="6">The sequence shown here is derived from an EMBL/GenBank/DDBJ whole genome shotgun (WGS) entry which is preliminary data.</text>
</comment>
<accession>A0A1W0WZW0</accession>
<dbReference type="PANTHER" id="PTHR31139">
    <property type="entry name" value="ECTOPIC P GRANULES PROTEIN 5 HOMOLOG"/>
    <property type="match status" value="1"/>
</dbReference>
<dbReference type="InterPro" id="IPR051436">
    <property type="entry name" value="Autophagy-related_EPG5"/>
</dbReference>
<dbReference type="Proteomes" id="UP000192578">
    <property type="component" value="Unassembled WGS sequence"/>
</dbReference>
<dbReference type="GO" id="GO:0005737">
    <property type="term" value="C:cytoplasm"/>
    <property type="evidence" value="ECO:0007669"/>
    <property type="project" value="TreeGrafter"/>
</dbReference>
<evidence type="ECO:0000256" key="3">
    <source>
        <dbReference type="SAM" id="Coils"/>
    </source>
</evidence>
<evidence type="ECO:0000259" key="4">
    <source>
        <dbReference type="Pfam" id="PF26103"/>
    </source>
</evidence>
<dbReference type="Pfam" id="PF26573">
    <property type="entry name" value="TPR_Epg5_2"/>
    <property type="match status" value="1"/>
</dbReference>
<comment type="similarity">
    <text evidence="1">Belongs to the EPG5 family.</text>
</comment>
<evidence type="ECO:0000313" key="7">
    <source>
        <dbReference type="Proteomes" id="UP000192578"/>
    </source>
</evidence>
<evidence type="ECO:0000256" key="2">
    <source>
        <dbReference type="ARBA" id="ARBA00023006"/>
    </source>
</evidence>
<feature type="coiled-coil region" evidence="3">
    <location>
        <begin position="250"/>
        <end position="280"/>
    </location>
</feature>
<dbReference type="EMBL" id="MTYJ01000028">
    <property type="protein sequence ID" value="OQV20756.1"/>
    <property type="molecule type" value="Genomic_DNA"/>
</dbReference>
<evidence type="ECO:0000256" key="1">
    <source>
        <dbReference type="ARBA" id="ARBA00010948"/>
    </source>
</evidence>
<protein>
    <submittedName>
        <fullName evidence="6">Ectopic P granules protein 5-like protein</fullName>
    </submittedName>
</protein>
<name>A0A1W0WZW0_HYPEX</name>
<sequence length="2434" mass="274699">MEAVRVRKPKNKKVKEKVEVQEEEKEFFSQSADGNDALEVAREIPASKTMEREEAAVLEEASLNSLRTKSDRLPSPVLLSEDVEARSEESEKPLGVQIGSVSLGKSAETLGDVAEPLGTLDFVFAPVPPLIAPIPKLIASIGPESIRNFETILAVEKSATPNTMEAKERVLIRNPLAQNRPVEAVRSSAPLYPSLSEKQRIVAEPRPLTRAEMAMYFVNAEARSLEGVIDQFIDSNLVGSFLRHPLYIYLNEYLKAVTAYEAALQDLKKIQRLCEQTREDVWKITDQRVSETGRCADNKAVTGEHFYRQCHLNKVALTEFGMHLESIRSFLYDTSFRFKCTAELARFQVECFLFEVLRDNPLTGGLRDCAAAIPRGDFVKTPETAEIRICVSVLFAFHRMPLGSEKFRSDIKAWLTGSVGILIRASSFFDQLFLLNHLLRCPSSVLQWASVFLQLTVPPSFSSKNCHNPFVKHFVTMLQCLLMPAKSRDDYLSAFTINQSSMEDDDKHDGDSSWIVVDPDAEGDMEVMKLTTTMDVEENDVFYLLKQFPFDGLFSCLFGSDTVNLEPFAHITEYDVLGLFGFCYEFLELLVQGLDNTALNKYARFNKKNAQIIRELIVHCKEFWERLQEVKGPSDPMIQKLRLNFEELVMRGMYLLLEHGKNGTLQFLVGWPTKCLSLANLWRTVVILESLSDSEVPYRADLFYWRRELTDLHSNSSLQKKLQSLDESNSTYLLTALAEVLKQCDKGLPLSDLVESVTMELLRISFLGPLRATYAKLGRDLICSICAEYPALISDVSNFTWKNLEQVGSMAVFLFQDMPLKLWRIGRSDIDNVCERLVTADAIQDPVCLLAREILSNLNWGFAEGGGELWVDPTVHQYVAVAIVEAFLKFISTKNRRLLLYESLLRLSSMVTTGKSTPEQLFVGWCWEVLLDLKLHRLAQHPDRLATLRNNAILDETIPNLSRDAVTLSPLNAVQVRQPMACYVAVMLTDMGHSTSGVLKQGLDWIASLVEQYLYIPALETLEVVTPLFFANNQSVYLLQQDQFHFVMNCLLQADATYTRMVKNILAFEFPGKTLKSFGNMVIHQLLQAGPNLAAAMGFWCRILTALKNWNRTAETLYVLDQVVKFAFYAGEMKVVLTVLREAYEEYRESQPSRGSGMTALVSWMTAGTSPAYILIDSTKLAAAPWLGYAVLQVETVSSSGLWALLLDVLTAEKKRTFEEGLKKAAQKLDMSVPTVPDLPLFRLAEVIIAVSVESEIFPLLCQEFFRLFLQRSVNHVSIGDQFFLSNQASKLLKPIKQKLRDAAEYYRTRGAAPSERSLAFFEDLQHAVRAFALWMDEPKIHHANFYLPSLPREYQPEMLSTVLNAHSEPWSHFVDIQTVYASMRQQAEHWLPFEVRPVRRRSGLLSSPIRGLDTPLGPPSTYPAASPFVPVDASSLFDPSKILFALRPDLTTIQEAAKAFVNRVVEHGSLDGYFLELIAELNTNVEKHVTVYPTCHKSQCSGPAEIELSFKEFSRNDAVHRAYLQNREEWNNMVLRAQKIDLKPLVTSVVRFEKAISLLINSTKTCSPARVAEVGAVLFYHMLVFIGQESDEHPLTRKFFHSCVDVLGQNFIANQKAQCRPLLDTCLNNPLAIPMLILHFTPNIVPQEFLLMYKKSQTLQGKNNEALIQLLSTFDVKRYLNEPSVNVSSRMEFLSTLAYGISQLDSSPSFQDSPLFEIYCQHIRNLVEFRFPLHLVDVLRCLLDLSSKTVFPPSGWSSCFFSALGISAQTENVAKDDWERDFTGIREAMADGRISLELALVIAQLINHFFGNIRRDNKTAKAFGLFSILGQYTRVVAVLLLTLSTVSLRDEPKTEDTFAFVVHLFHVWLSEEHAFLQADLPIASQLISALRLVLAELSAKNADTLRLVWQWFYHSYSVPPTESFVAVAISMELTKLPWEQFIPDSDSLQSFVAVTEAGTQEVRVFVGNLTERIPWGRALAHNRNERFLPFLVDIVKVVTFYGTDEKFRPFKTGIAHFIKETVDFEWSCLEYPSLQAAVHTLARNPEVIASWCGANEDIENCSIVLFLKLITQFETANLNPTQYTVEKRALFVQIYGRAAVAFYTARKSADLPSFIISTLKACETAWISSDPQIRYQGYLALASEIFNLSNHVADKKIDNLIRNAVLIWIAQNAGSPLLISMVAGCCRCVASVEAMVAYLETLIAAHFAEPYQRDWWMMVHVLETPELSSAEFIKTCLAKQAFLTLHAHFLRIIQTADSVRRIELMQSLVEWCKIRPLPDHQNKVFLLWNHVFLLGSSASVDVWPIALRDFVEALFGFTEEKGGLLSAIGVGKPPVLSRPFKIVTRSIVAVASPLTTPGKTTGKAATLTDASRTAYEEMKSRKEYLPYAEVWPVVDAYLASQGTLTWADVRKLLGTLLGLLFKQQNYLSFVIES</sequence>
<dbReference type="Pfam" id="PF26103">
    <property type="entry name" value="TPR_Epg5"/>
    <property type="match status" value="1"/>
</dbReference>
<gene>
    <name evidence="6" type="ORF">BV898_05334</name>
</gene>
<organism evidence="6 7">
    <name type="scientific">Hypsibius exemplaris</name>
    <name type="common">Freshwater tardigrade</name>
    <dbReference type="NCBI Taxonomy" id="2072580"/>
    <lineage>
        <taxon>Eukaryota</taxon>
        <taxon>Metazoa</taxon>
        <taxon>Ecdysozoa</taxon>
        <taxon>Tardigrada</taxon>
        <taxon>Eutardigrada</taxon>
        <taxon>Parachela</taxon>
        <taxon>Hypsibioidea</taxon>
        <taxon>Hypsibiidae</taxon>
        <taxon>Hypsibius</taxon>
    </lineage>
</organism>
<dbReference type="InterPro" id="IPR059030">
    <property type="entry name" value="TPR_Epg5_mid"/>
</dbReference>
<feature type="domain" description="Epg5-like central TPR repeats" evidence="4">
    <location>
        <begin position="1615"/>
        <end position="1976"/>
    </location>
</feature>
<dbReference type="PANTHER" id="PTHR31139:SF4">
    <property type="entry name" value="ECTOPIC P GRANULES PROTEIN 5 HOMOLOG"/>
    <property type="match status" value="1"/>
</dbReference>